<evidence type="ECO:0000313" key="3">
    <source>
        <dbReference type="Proteomes" id="UP000634919"/>
    </source>
</evidence>
<sequence length="66" mass="7394">MGLRLLVQKKFNVYRLSDGLINVLPGQALRHEWADKNRRAAAPANVSKGHQKSIATGNRVQPLEME</sequence>
<accession>A0ABR8S9T0</accession>
<keyword evidence="3" id="KW-1185">Reference proteome</keyword>
<gene>
    <name evidence="2" type="ORF">H9646_06640</name>
</gene>
<evidence type="ECO:0000256" key="1">
    <source>
        <dbReference type="SAM" id="MobiDB-lite"/>
    </source>
</evidence>
<dbReference type="EMBL" id="JACSQK010000003">
    <property type="protein sequence ID" value="MBD7960154.1"/>
    <property type="molecule type" value="Genomic_DNA"/>
</dbReference>
<dbReference type="Proteomes" id="UP000634919">
    <property type="component" value="Unassembled WGS sequence"/>
</dbReference>
<name>A0ABR8S9T0_9BURK</name>
<reference evidence="2 3" key="1">
    <citation type="submission" date="2020-08" db="EMBL/GenBank/DDBJ databases">
        <title>A Genomic Blueprint of the Chicken Gut Microbiome.</title>
        <authorList>
            <person name="Gilroy R."/>
            <person name="Ravi A."/>
            <person name="Getino M."/>
            <person name="Pursley I."/>
            <person name="Horton D.L."/>
            <person name="Alikhan N.-F."/>
            <person name="Baker D."/>
            <person name="Gharbi K."/>
            <person name="Hall N."/>
            <person name="Watson M."/>
            <person name="Adriaenssens E.M."/>
            <person name="Foster-Nyarko E."/>
            <person name="Jarju S."/>
            <person name="Secka A."/>
            <person name="Antonio M."/>
            <person name="Oren A."/>
            <person name="Chaudhuri R."/>
            <person name="La Ragione R.M."/>
            <person name="Hildebrand F."/>
            <person name="Pallen M.J."/>
        </authorList>
    </citation>
    <scope>NUCLEOTIDE SEQUENCE [LARGE SCALE GENOMIC DNA]</scope>
    <source>
        <strain evidence="2 3">Sa2CVA6</strain>
    </source>
</reference>
<dbReference type="RefSeq" id="WP_191722558.1">
    <property type="nucleotide sequence ID" value="NZ_JACSQK010000003.1"/>
</dbReference>
<feature type="region of interest" description="Disordered" evidence="1">
    <location>
        <begin position="36"/>
        <end position="66"/>
    </location>
</feature>
<proteinExistence type="predicted"/>
<comment type="caution">
    <text evidence="2">The sequence shown here is derived from an EMBL/GenBank/DDBJ whole genome shotgun (WGS) entry which is preliminary data.</text>
</comment>
<protein>
    <submittedName>
        <fullName evidence="2">Uncharacterized protein</fullName>
    </submittedName>
</protein>
<organism evidence="2 3">
    <name type="scientific">Comamonas avium</name>
    <dbReference type="NCBI Taxonomy" id="2762231"/>
    <lineage>
        <taxon>Bacteria</taxon>
        <taxon>Pseudomonadati</taxon>
        <taxon>Pseudomonadota</taxon>
        <taxon>Betaproteobacteria</taxon>
        <taxon>Burkholderiales</taxon>
        <taxon>Comamonadaceae</taxon>
        <taxon>Comamonas</taxon>
    </lineage>
</organism>
<evidence type="ECO:0000313" key="2">
    <source>
        <dbReference type="EMBL" id="MBD7960154.1"/>
    </source>
</evidence>